<proteinExistence type="predicted"/>
<dbReference type="GO" id="GO:0016301">
    <property type="term" value="F:kinase activity"/>
    <property type="evidence" value="ECO:0007669"/>
    <property type="project" value="UniProtKB-KW"/>
</dbReference>
<dbReference type="AlphaFoldDB" id="A0A1I6ZJ00"/>
<accession>A0A1I6ZJ00</accession>
<dbReference type="CDD" id="cd16936">
    <property type="entry name" value="HATPase_RsbW-like"/>
    <property type="match status" value="1"/>
</dbReference>
<dbReference type="InterPro" id="IPR003594">
    <property type="entry name" value="HATPase_dom"/>
</dbReference>
<organism evidence="2 3">
    <name type="scientific">Geodermatophilus amargosae</name>
    <dbReference type="NCBI Taxonomy" id="1296565"/>
    <lineage>
        <taxon>Bacteria</taxon>
        <taxon>Bacillati</taxon>
        <taxon>Actinomycetota</taxon>
        <taxon>Actinomycetes</taxon>
        <taxon>Geodermatophilales</taxon>
        <taxon>Geodermatophilaceae</taxon>
        <taxon>Geodermatophilus</taxon>
    </lineage>
</organism>
<reference evidence="3" key="1">
    <citation type="submission" date="2016-10" db="EMBL/GenBank/DDBJ databases">
        <authorList>
            <person name="Varghese N."/>
            <person name="Submissions S."/>
        </authorList>
    </citation>
    <scope>NUCLEOTIDE SEQUENCE [LARGE SCALE GENOMIC DNA]</scope>
    <source>
        <strain evidence="3">DSM 46136</strain>
    </source>
</reference>
<keyword evidence="3" id="KW-1185">Reference proteome</keyword>
<dbReference type="InterPro" id="IPR036890">
    <property type="entry name" value="HATPase_C_sf"/>
</dbReference>
<evidence type="ECO:0000313" key="2">
    <source>
        <dbReference type="EMBL" id="SFT62613.1"/>
    </source>
</evidence>
<evidence type="ECO:0000313" key="3">
    <source>
        <dbReference type="Proteomes" id="UP000199546"/>
    </source>
</evidence>
<dbReference type="RefSeq" id="WP_093579237.1">
    <property type="nucleotide sequence ID" value="NZ_FPBA01000005.1"/>
</dbReference>
<sequence>MAADLGYRLTTPAVPQSLDLVHELLESAWAGHPDVAVEDRMRFEIALTEVAGNIMEHAAGGEVLDLTLLVRVLEPRLEARFEDSGPQAGVDLESATLPDDLAESGRGLALARRAVEEVAYWREGATNHWRIVRVRSPR</sequence>
<dbReference type="OrthoDB" id="159434at2"/>
<dbReference type="Proteomes" id="UP000199546">
    <property type="component" value="Unassembled WGS sequence"/>
</dbReference>
<dbReference type="Gene3D" id="3.30.565.10">
    <property type="entry name" value="Histidine kinase-like ATPase, C-terminal domain"/>
    <property type="match status" value="1"/>
</dbReference>
<protein>
    <submittedName>
        <fullName evidence="2">Serine/threonine-protein kinase RsbW</fullName>
    </submittedName>
</protein>
<dbReference type="EMBL" id="FPBA01000005">
    <property type="protein sequence ID" value="SFT62613.1"/>
    <property type="molecule type" value="Genomic_DNA"/>
</dbReference>
<evidence type="ECO:0000259" key="1">
    <source>
        <dbReference type="Pfam" id="PF13581"/>
    </source>
</evidence>
<feature type="domain" description="Histidine kinase/HSP90-like ATPase" evidence="1">
    <location>
        <begin position="13"/>
        <end position="128"/>
    </location>
</feature>
<keyword evidence="2" id="KW-0808">Transferase</keyword>
<dbReference type="STRING" id="1296565.SAMN05660657_02004"/>
<name>A0A1I6ZJ00_9ACTN</name>
<dbReference type="SUPFAM" id="SSF55874">
    <property type="entry name" value="ATPase domain of HSP90 chaperone/DNA topoisomerase II/histidine kinase"/>
    <property type="match status" value="1"/>
</dbReference>
<keyword evidence="2" id="KW-0418">Kinase</keyword>
<gene>
    <name evidence="2" type="ORF">SAMN05660657_02004</name>
</gene>
<dbReference type="Pfam" id="PF13581">
    <property type="entry name" value="HATPase_c_2"/>
    <property type="match status" value="1"/>
</dbReference>